<dbReference type="InterPro" id="IPR037001">
    <property type="entry name" value="NH3/CH4_mOase_suA_sf"/>
</dbReference>
<feature type="non-terminal residue" evidence="3">
    <location>
        <position position="1"/>
    </location>
</feature>
<proteinExistence type="predicted"/>
<keyword evidence="2" id="KW-0472">Membrane</keyword>
<feature type="non-terminal residue" evidence="3">
    <location>
        <position position="157"/>
    </location>
</feature>
<dbReference type="InterPro" id="IPR003393">
    <property type="entry name" value="NH3_CH4_mOase_A"/>
</dbReference>
<keyword evidence="2" id="KW-0812">Transmembrane</keyword>
<evidence type="ECO:0000256" key="1">
    <source>
        <dbReference type="SAM" id="MobiDB-lite"/>
    </source>
</evidence>
<keyword evidence="2" id="KW-1133">Transmembrane helix</keyword>
<sequence>WWSHYPISFVFPSTMIPGALVMGFFLVVTRRWPRRAAVDDRRGDVPSPSRVCAVIRLPNRASAAQGARRHIDRHPERSTARADTRRQARLSAGCLPPADDVRTRASRAFPAELITMLMFTLWGYLGKVRGCARHHVGSKWGSVMAVGKGSGDGEEGF</sequence>
<organism evidence="3">
    <name type="scientific">uncultured ammonia-oxidizing bacterium</name>
    <dbReference type="NCBI Taxonomy" id="933470"/>
    <lineage>
        <taxon>Bacteria</taxon>
        <taxon>environmental samples</taxon>
    </lineage>
</organism>
<keyword evidence="3" id="KW-0503">Monooxygenase</keyword>
<gene>
    <name evidence="3" type="primary">amoA</name>
</gene>
<name>W0LS07_9BACT</name>
<dbReference type="Gene3D" id="1.20.1450.10">
    <property type="entry name" value="Ammonia/particulate methane monooxygenase, subunit A"/>
    <property type="match status" value="1"/>
</dbReference>
<feature type="region of interest" description="Disordered" evidence="1">
    <location>
        <begin position="65"/>
        <end position="87"/>
    </location>
</feature>
<feature type="compositionally biased region" description="Basic and acidic residues" evidence="1">
    <location>
        <begin position="73"/>
        <end position="86"/>
    </location>
</feature>
<keyword evidence="3" id="KW-0560">Oxidoreductase</keyword>
<dbReference type="AlphaFoldDB" id="W0LS07"/>
<dbReference type="EMBL" id="KF744021">
    <property type="protein sequence ID" value="AHG25721.1"/>
    <property type="molecule type" value="Genomic_DNA"/>
</dbReference>
<evidence type="ECO:0000313" key="3">
    <source>
        <dbReference type="EMBL" id="AHG25721.1"/>
    </source>
</evidence>
<dbReference type="Pfam" id="PF02461">
    <property type="entry name" value="AMO"/>
    <property type="match status" value="1"/>
</dbReference>
<evidence type="ECO:0000256" key="2">
    <source>
        <dbReference type="SAM" id="Phobius"/>
    </source>
</evidence>
<dbReference type="GO" id="GO:0004497">
    <property type="term" value="F:monooxygenase activity"/>
    <property type="evidence" value="ECO:0007669"/>
    <property type="project" value="UniProtKB-KW"/>
</dbReference>
<protein>
    <submittedName>
        <fullName evidence="3">Ammonia monooxygenase subunit A</fullName>
    </submittedName>
</protein>
<reference evidence="3" key="1">
    <citation type="submission" date="2013-10" db="EMBL/GenBank/DDBJ databases">
        <authorList>
            <person name="Liu J."/>
            <person name="Wang C."/>
            <person name="Pei Y."/>
        </authorList>
    </citation>
    <scope>NUCLEOTIDE SEQUENCE</scope>
</reference>
<accession>W0LS07</accession>
<feature type="transmembrane region" description="Helical" evidence="2">
    <location>
        <begin position="6"/>
        <end position="28"/>
    </location>
</feature>